<reference evidence="1 2" key="1">
    <citation type="journal article" date="2024" name="Science">
        <title>Giant polyketide synthase enzymes in the biosynthesis of giant marine polyether toxins.</title>
        <authorList>
            <person name="Fallon T.R."/>
            <person name="Shende V.V."/>
            <person name="Wierzbicki I.H."/>
            <person name="Pendleton A.L."/>
            <person name="Watervoot N.F."/>
            <person name="Auber R.P."/>
            <person name="Gonzalez D.J."/>
            <person name="Wisecaver J.H."/>
            <person name="Moore B.S."/>
        </authorList>
    </citation>
    <scope>NUCLEOTIDE SEQUENCE [LARGE SCALE GENOMIC DNA]</scope>
    <source>
        <strain evidence="1 2">12B1</strain>
    </source>
</reference>
<protein>
    <recommendedName>
        <fullName evidence="3">Apple domain-containing protein</fullName>
    </recommendedName>
</protein>
<comment type="caution">
    <text evidence="1">The sequence shown here is derived from an EMBL/GenBank/DDBJ whole genome shotgun (WGS) entry which is preliminary data.</text>
</comment>
<dbReference type="AlphaFoldDB" id="A0AB34IIS9"/>
<organism evidence="1 2">
    <name type="scientific">Prymnesium parvum</name>
    <name type="common">Toxic golden alga</name>
    <dbReference type="NCBI Taxonomy" id="97485"/>
    <lineage>
        <taxon>Eukaryota</taxon>
        <taxon>Haptista</taxon>
        <taxon>Haptophyta</taxon>
        <taxon>Prymnesiophyceae</taxon>
        <taxon>Prymnesiales</taxon>
        <taxon>Prymnesiaceae</taxon>
        <taxon>Prymnesium</taxon>
    </lineage>
</organism>
<evidence type="ECO:0000313" key="1">
    <source>
        <dbReference type="EMBL" id="KAL1499447.1"/>
    </source>
</evidence>
<accession>A0AB34IIS9</accession>
<sequence>MLGCLPACGRDVLTTSLRADAERRGILYESFGRARCAQGRYVEATAPSAAACLDACSLNQSCHYASLEQDASCRIYTTPHCRLLRGPDFGLLTRKCAWPPGGFVPPCAHRAAASAMESVGRGYCAAGYYSGWNESGASTASLDACLRACRDDPYCEHVAFIRGATCSRYTATREGCERLATPHALRHELYRKACAPAEPRRGECEGAPLVEEDAQCHESCVRLVCAAPATPSAGGLRTWRVGGARNGALAQLGLAILFVRGADEPRRTDRASGFGCRSTHRVFVDAVDCAPSKRAITRRARTLFEVPPLLKERECMDILNFRGHGPEDPRVLPLSDERAVMLVADYVPDSRAGRGGGGYRRGLVAHMLRTENGTVALEGLPRVLVPRSVEVADFALVEKNWVPFRTERGMLVQSWLLDEHNKSVVHAVNLSDGTLSERHESDASGLRRLLGAEFAASGGTNAVPLDAEHQLAVGHLMGWISRKRRHERRRYALFGYIFRSTPPFPIVAATPPFCIEPPNVTGDAAEASWDQTIGRPCPAAVHFPTGLLLQTVMRKGRAIRHILLSWGHEDKETMLTLASLDGMLGQMRPLGPNTVSSVADEASLEKSVRRETALANFSDATRYFSVLPVPPAARRCQGHVALLAKTGQFPHATPHDVQRLWSWCPGSLRNGSTLAVETAATITDTCQLAHNEAHNMAFFWIESGLFAIGGRDSENEPGWMENGVAHSPTKLLTPGAFLLGPARSLDELLAGAWRHECSHPPPPHPSVLPHLRGDHEGCVERRPGANNCEFDGRFSVVAWGKRLLLYARANIVGTPLSWANAAHYVFGGRHVQMTSTPLPAFTAAPHSAKWAPFQLVHILGFSIDPPRADQNLYFAAVELNPVDDQTLLGLFPTAFTRLRLSPPNSSGPASLIDEAFVGIGLTCDGYHFSRLQRLVPSRLALHGRTHDQPADGLLVRDGAVLFFVHIGVPGLDERAGARAKSKLVQYALPLDVLREYTHKARSTLDSC</sequence>
<evidence type="ECO:0000313" key="2">
    <source>
        <dbReference type="Proteomes" id="UP001515480"/>
    </source>
</evidence>
<evidence type="ECO:0008006" key="3">
    <source>
        <dbReference type="Google" id="ProtNLM"/>
    </source>
</evidence>
<dbReference type="EMBL" id="JBGBPQ010000025">
    <property type="protein sequence ID" value="KAL1499447.1"/>
    <property type="molecule type" value="Genomic_DNA"/>
</dbReference>
<proteinExistence type="predicted"/>
<keyword evidence="2" id="KW-1185">Reference proteome</keyword>
<name>A0AB34IIS9_PRYPA</name>
<dbReference type="Proteomes" id="UP001515480">
    <property type="component" value="Unassembled WGS sequence"/>
</dbReference>
<gene>
    <name evidence="1" type="ORF">AB1Y20_011651</name>
</gene>